<dbReference type="InterPro" id="IPR027473">
    <property type="entry name" value="L-asparaginase_C"/>
</dbReference>
<proteinExistence type="inferred from homology"/>
<gene>
    <name evidence="4" type="primary">ansZ</name>
    <name evidence="4" type="ORF">GALL_242690</name>
</gene>
<dbReference type="GO" id="GO:0004067">
    <property type="term" value="F:asparaginase activity"/>
    <property type="evidence" value="ECO:0007669"/>
    <property type="project" value="UniProtKB-EC"/>
</dbReference>
<dbReference type="EMBL" id="MLJW01000200">
    <property type="protein sequence ID" value="OIQ93781.1"/>
    <property type="molecule type" value="Genomic_DNA"/>
</dbReference>
<dbReference type="InterPro" id="IPR020827">
    <property type="entry name" value="Asparaginase/glutaminase_AS1"/>
</dbReference>
<name>A0A1J5S0B4_9ZZZZ</name>
<dbReference type="Gene3D" id="3.40.50.1170">
    <property type="entry name" value="L-asparaginase, N-terminal domain"/>
    <property type="match status" value="1"/>
</dbReference>
<dbReference type="CDD" id="cd08964">
    <property type="entry name" value="L-asparaginase_II"/>
    <property type="match status" value="1"/>
</dbReference>
<dbReference type="EC" id="3.5.1.1" evidence="4"/>
<reference evidence="4" key="1">
    <citation type="submission" date="2016-10" db="EMBL/GenBank/DDBJ databases">
        <title>Sequence of Gallionella enrichment culture.</title>
        <authorList>
            <person name="Poehlein A."/>
            <person name="Muehling M."/>
            <person name="Daniel R."/>
        </authorList>
    </citation>
    <scope>NUCLEOTIDE SEQUENCE</scope>
</reference>
<dbReference type="PANTHER" id="PTHR11707:SF28">
    <property type="entry name" value="60 KDA LYSOPHOSPHOLIPASE"/>
    <property type="match status" value="1"/>
</dbReference>
<dbReference type="GO" id="GO:0006528">
    <property type="term" value="P:asparagine metabolic process"/>
    <property type="evidence" value="ECO:0007669"/>
    <property type="project" value="InterPro"/>
</dbReference>
<dbReference type="InterPro" id="IPR027474">
    <property type="entry name" value="L-asparaginase_N"/>
</dbReference>
<dbReference type="Pfam" id="PF00710">
    <property type="entry name" value="Asparaginase"/>
    <property type="match status" value="1"/>
</dbReference>
<comment type="similarity">
    <text evidence="1">Belongs to the asparaginase 1 family.</text>
</comment>
<evidence type="ECO:0000259" key="3">
    <source>
        <dbReference type="Pfam" id="PF00710"/>
    </source>
</evidence>
<accession>A0A1J5S0B4</accession>
<dbReference type="FunFam" id="3.40.50.1170:FF:000001">
    <property type="entry name" value="L-asparaginase 2"/>
    <property type="match status" value="1"/>
</dbReference>
<sequence>MKGQAPFRRPTYRSTVILHSLYFYPDMNRTQSADRLPLPKVLVLGTGGTIAGVSTAHPAQGGYRAGVLDIAQLVEAAPGIELLAELHAEQIASIDSKDMRPEVWHKLAIRIVQWLAKPDAVGCVVTHGSDTLEETAYFLHCVLAPGKPVVLTAAMRPATALSADGPRNLYDAVQVAASPDAAGRGVLCALHGRVHGACDVTKAHPTALDAFTSGDRGPLGFVGPQGLQFTRNHPGEKPQTLSVPSAGNWPRVELVSSHAGADGSVVRALLQASRSGALQPGLGGLVVLGTGHGTVHEDLQAALDVAESAGVRVVYASRAGTPQGGAYDGLNAVKIRVRLMLELAAQAQG</sequence>
<dbReference type="PROSITE" id="PS51732">
    <property type="entry name" value="ASN_GLN_ASE_3"/>
    <property type="match status" value="1"/>
</dbReference>
<organism evidence="4">
    <name type="scientific">mine drainage metagenome</name>
    <dbReference type="NCBI Taxonomy" id="410659"/>
    <lineage>
        <taxon>unclassified sequences</taxon>
        <taxon>metagenomes</taxon>
        <taxon>ecological metagenomes</taxon>
    </lineage>
</organism>
<protein>
    <submittedName>
        <fullName evidence="4">L-asparaginase 2</fullName>
        <ecNumber evidence="4">3.5.1.1</ecNumber>
    </submittedName>
</protein>
<dbReference type="InterPro" id="IPR036152">
    <property type="entry name" value="Asp/glu_Ase-like_sf"/>
</dbReference>
<dbReference type="PROSITE" id="PS00144">
    <property type="entry name" value="ASN_GLN_ASE_1"/>
    <property type="match status" value="1"/>
</dbReference>
<dbReference type="PRINTS" id="PR00139">
    <property type="entry name" value="ASNGLNASE"/>
</dbReference>
<dbReference type="SFLD" id="SFLDS00057">
    <property type="entry name" value="Glutaminase/Asparaginase"/>
    <property type="match status" value="1"/>
</dbReference>
<evidence type="ECO:0000256" key="2">
    <source>
        <dbReference type="ARBA" id="ARBA00022801"/>
    </source>
</evidence>
<dbReference type="InterPro" id="IPR006034">
    <property type="entry name" value="Asparaginase/glutaminase-like"/>
</dbReference>
<evidence type="ECO:0000313" key="4">
    <source>
        <dbReference type="EMBL" id="OIQ93781.1"/>
    </source>
</evidence>
<dbReference type="AlphaFoldDB" id="A0A1J5S0B4"/>
<evidence type="ECO:0000256" key="1">
    <source>
        <dbReference type="ARBA" id="ARBA00010518"/>
    </source>
</evidence>
<dbReference type="PIRSF" id="PIRSF001220">
    <property type="entry name" value="L-ASNase_gatD"/>
    <property type="match status" value="1"/>
</dbReference>
<feature type="domain" description="L-asparaginase N-terminal" evidence="3">
    <location>
        <begin position="40"/>
        <end position="231"/>
    </location>
</feature>
<dbReference type="SMART" id="SM00870">
    <property type="entry name" value="Asparaginase"/>
    <property type="match status" value="1"/>
</dbReference>
<dbReference type="InterPro" id="IPR037152">
    <property type="entry name" value="L-asparaginase_N_sf"/>
</dbReference>
<dbReference type="PIRSF" id="PIRSF500176">
    <property type="entry name" value="L_ASNase"/>
    <property type="match status" value="1"/>
</dbReference>
<comment type="caution">
    <text evidence="4">The sequence shown here is derived from an EMBL/GenBank/DDBJ whole genome shotgun (WGS) entry which is preliminary data.</text>
</comment>
<dbReference type="PANTHER" id="PTHR11707">
    <property type="entry name" value="L-ASPARAGINASE"/>
    <property type="match status" value="1"/>
</dbReference>
<keyword evidence="2 4" id="KW-0378">Hydrolase</keyword>
<dbReference type="SUPFAM" id="SSF53774">
    <property type="entry name" value="Glutaminase/Asparaginase"/>
    <property type="match status" value="1"/>
</dbReference>
<dbReference type="Gene3D" id="3.40.50.40">
    <property type="match status" value="1"/>
</dbReference>
<dbReference type="InterPro" id="IPR004550">
    <property type="entry name" value="AsnASE_II"/>
</dbReference>